<dbReference type="RefSeq" id="WP_136562836.1">
    <property type="nucleotide sequence ID" value="NZ_BAABLS010000010.1"/>
</dbReference>
<dbReference type="AlphaFoldDB" id="A0A4S8NET8"/>
<evidence type="ECO:0000313" key="1">
    <source>
        <dbReference type="EMBL" id="THV13374.1"/>
    </source>
</evidence>
<sequence>MTGLMDHLRSQVRSVLDPSASASVRASHAHTAAETASDIRDAIRAGELVLRGARVMQMLDGGEGARDPLHALAEYRDLADFPGLLPTHVLNDGLTGYGPVPLVRGFARPWQTGDLKGTTPILPGFTTAGPFAGIDPTLPLTPDTDGWAIVDVAAGEARHWSILGFDVSRQLADWIGPTGNALLDQLVLDDVDLAAETFVAAAMVTAAGGTRAAGADLGAALDEAEGAAGVRGPVQALVVNAVDWPAVRRAVASTFFDGPHPQVLVSAGQAAGTATYVGYGAVRFIVDGYERQEVEAPRSFGKTAAVARPFYFEVRDAAGLQTVTGIGA</sequence>
<gene>
    <name evidence="1" type="ORF">E9934_10455</name>
</gene>
<accession>A0A4S8NET8</accession>
<protein>
    <submittedName>
        <fullName evidence="1">Uncharacterized protein</fullName>
    </submittedName>
</protein>
<evidence type="ECO:0000313" key="2">
    <source>
        <dbReference type="Proteomes" id="UP000307087"/>
    </source>
</evidence>
<dbReference type="EMBL" id="STGW01000005">
    <property type="protein sequence ID" value="THV13374.1"/>
    <property type="molecule type" value="Genomic_DNA"/>
</dbReference>
<comment type="caution">
    <text evidence="1">The sequence shown here is derived from an EMBL/GenBank/DDBJ whole genome shotgun (WGS) entry which is preliminary data.</text>
</comment>
<proteinExistence type="predicted"/>
<organism evidence="1 2">
    <name type="scientific">Nocardioides caeni</name>
    <dbReference type="NCBI Taxonomy" id="574700"/>
    <lineage>
        <taxon>Bacteria</taxon>
        <taxon>Bacillati</taxon>
        <taxon>Actinomycetota</taxon>
        <taxon>Actinomycetes</taxon>
        <taxon>Propionibacteriales</taxon>
        <taxon>Nocardioidaceae</taxon>
        <taxon>Nocardioides</taxon>
    </lineage>
</organism>
<reference evidence="1 2" key="1">
    <citation type="journal article" date="2009" name="Int. J. Syst. Evol. Microbiol.">
        <title>Nocardioides caeni sp. nov., isolated from wastewater.</title>
        <authorList>
            <person name="Yoon J.H."/>
            <person name="Kang S.J."/>
            <person name="Park S."/>
            <person name="Kim W."/>
            <person name="Oh T.K."/>
        </authorList>
    </citation>
    <scope>NUCLEOTIDE SEQUENCE [LARGE SCALE GENOMIC DNA]</scope>
    <source>
        <strain evidence="1 2">DSM 23134</strain>
    </source>
</reference>
<dbReference type="Proteomes" id="UP000307087">
    <property type="component" value="Unassembled WGS sequence"/>
</dbReference>
<dbReference type="OrthoDB" id="10005404at2"/>
<name>A0A4S8NET8_9ACTN</name>
<keyword evidence="2" id="KW-1185">Reference proteome</keyword>